<dbReference type="NCBIfam" id="TIGR00361">
    <property type="entry name" value="ComEC_Rec2"/>
    <property type="match status" value="1"/>
</dbReference>
<dbReference type="InterPro" id="IPR001279">
    <property type="entry name" value="Metallo-B-lactamas"/>
</dbReference>
<evidence type="ECO:0000259" key="7">
    <source>
        <dbReference type="SMART" id="SM00849"/>
    </source>
</evidence>
<feature type="transmembrane region" description="Helical" evidence="6">
    <location>
        <begin position="312"/>
        <end position="334"/>
    </location>
</feature>
<keyword evidence="5 6" id="KW-0472">Membrane</keyword>
<dbReference type="EMBL" id="ADMD01000007">
    <property type="protein sequence ID" value="EJZ83465.1"/>
    <property type="molecule type" value="Genomic_DNA"/>
</dbReference>
<reference evidence="8 9" key="1">
    <citation type="submission" date="2012-08" db="EMBL/GenBank/DDBJ databases">
        <title>The Genome Sequence of Slackia piriformis YIT 12062.</title>
        <authorList>
            <consortium name="The Broad Institute Genome Sequencing Platform"/>
            <person name="Earl A."/>
            <person name="Ward D."/>
            <person name="Feldgarden M."/>
            <person name="Gevers D."/>
            <person name="Morotomi M."/>
            <person name="Walker B."/>
            <person name="Young S.K."/>
            <person name="Zeng Q."/>
            <person name="Gargeya S."/>
            <person name="Fitzgerald M."/>
            <person name="Haas B."/>
            <person name="Abouelleil A."/>
            <person name="Alvarado L."/>
            <person name="Arachchi H.M."/>
            <person name="Berlin A.M."/>
            <person name="Chapman S.B."/>
            <person name="Goldberg J."/>
            <person name="Griggs A."/>
            <person name="Gujja S."/>
            <person name="Hansen M."/>
            <person name="Howarth C."/>
            <person name="Imamovic A."/>
            <person name="Larimer J."/>
            <person name="McCowen C."/>
            <person name="Montmayeur A."/>
            <person name="Murphy C."/>
            <person name="Neiman D."/>
            <person name="Pearson M."/>
            <person name="Priest M."/>
            <person name="Roberts A."/>
            <person name="Saif S."/>
            <person name="Shea T."/>
            <person name="Sisk P."/>
            <person name="Sykes S."/>
            <person name="Wortman J."/>
            <person name="Nusbaum C."/>
            <person name="Birren B."/>
        </authorList>
    </citation>
    <scope>NUCLEOTIDE SEQUENCE [LARGE SCALE GENOMIC DNA]</scope>
    <source>
        <strain evidence="8 9">YIT 12062</strain>
    </source>
</reference>
<evidence type="ECO:0000256" key="5">
    <source>
        <dbReference type="ARBA" id="ARBA00023136"/>
    </source>
</evidence>
<dbReference type="HOGENOM" id="CLU_010363_4_1_11"/>
<dbReference type="Proteomes" id="UP000006069">
    <property type="component" value="Unassembled WGS sequence"/>
</dbReference>
<evidence type="ECO:0000256" key="4">
    <source>
        <dbReference type="ARBA" id="ARBA00022989"/>
    </source>
</evidence>
<dbReference type="InterPro" id="IPR004477">
    <property type="entry name" value="ComEC_N"/>
</dbReference>
<feature type="transmembrane region" description="Helical" evidence="6">
    <location>
        <begin position="439"/>
        <end position="458"/>
    </location>
</feature>
<dbReference type="CDD" id="cd07731">
    <property type="entry name" value="ComA-like_MBL-fold"/>
    <property type="match status" value="1"/>
</dbReference>
<keyword evidence="9" id="KW-1185">Reference proteome</keyword>
<evidence type="ECO:0000313" key="9">
    <source>
        <dbReference type="Proteomes" id="UP000006069"/>
    </source>
</evidence>
<dbReference type="OrthoDB" id="7177610at2"/>
<dbReference type="InterPro" id="IPR036866">
    <property type="entry name" value="RibonucZ/Hydroxyglut_hydro"/>
</dbReference>
<evidence type="ECO:0000256" key="2">
    <source>
        <dbReference type="ARBA" id="ARBA00022475"/>
    </source>
</evidence>
<dbReference type="InterPro" id="IPR035681">
    <property type="entry name" value="ComA-like_MBL"/>
</dbReference>
<dbReference type="InterPro" id="IPR052159">
    <property type="entry name" value="Competence_DNA_uptake"/>
</dbReference>
<dbReference type="SMART" id="SM00849">
    <property type="entry name" value="Lactamase_B"/>
    <property type="match status" value="1"/>
</dbReference>
<feature type="transmembrane region" description="Helical" evidence="6">
    <location>
        <begin position="470"/>
        <end position="490"/>
    </location>
</feature>
<dbReference type="Pfam" id="PF00753">
    <property type="entry name" value="Lactamase_B"/>
    <property type="match status" value="1"/>
</dbReference>
<evidence type="ECO:0000256" key="1">
    <source>
        <dbReference type="ARBA" id="ARBA00004651"/>
    </source>
</evidence>
<comment type="subcellular location">
    <subcellularLocation>
        <location evidence="1">Cell membrane</location>
        <topology evidence="1">Multi-pass membrane protein</topology>
    </subcellularLocation>
</comment>
<dbReference type="Pfam" id="PF03772">
    <property type="entry name" value="Competence"/>
    <property type="match status" value="1"/>
</dbReference>
<evidence type="ECO:0000313" key="8">
    <source>
        <dbReference type="EMBL" id="EJZ83465.1"/>
    </source>
</evidence>
<evidence type="ECO:0000256" key="6">
    <source>
        <dbReference type="SAM" id="Phobius"/>
    </source>
</evidence>
<dbReference type="GO" id="GO:0030420">
    <property type="term" value="P:establishment of competence for transformation"/>
    <property type="evidence" value="ECO:0007669"/>
    <property type="project" value="InterPro"/>
</dbReference>
<dbReference type="NCBIfam" id="TIGR00360">
    <property type="entry name" value="ComEC_N-term"/>
    <property type="match status" value="1"/>
</dbReference>
<feature type="transmembrane region" description="Helical" evidence="6">
    <location>
        <begin position="41"/>
        <end position="61"/>
    </location>
</feature>
<accession>K0Z7T7</accession>
<dbReference type="PATRIC" id="fig|742818.3.peg.1029"/>
<keyword evidence="3 6" id="KW-0812">Transmembrane</keyword>
<keyword evidence="4 6" id="KW-1133">Transmembrane helix</keyword>
<dbReference type="RefSeq" id="WP_009139184.1">
    <property type="nucleotide sequence ID" value="NZ_JH815198.1"/>
</dbReference>
<dbReference type="InParanoid" id="K0Z7T7"/>
<feature type="transmembrane region" description="Helical" evidence="6">
    <location>
        <begin position="290"/>
        <end position="306"/>
    </location>
</feature>
<comment type="caution">
    <text evidence="8">The sequence shown here is derived from an EMBL/GenBank/DDBJ whole genome shotgun (WGS) entry which is preliminary data.</text>
</comment>
<dbReference type="AlphaFoldDB" id="K0Z7T7"/>
<dbReference type="GO" id="GO:0005886">
    <property type="term" value="C:plasma membrane"/>
    <property type="evidence" value="ECO:0007669"/>
    <property type="project" value="UniProtKB-SubCell"/>
</dbReference>
<feature type="domain" description="Metallo-beta-lactamase" evidence="7">
    <location>
        <begin position="501"/>
        <end position="702"/>
    </location>
</feature>
<dbReference type="PANTHER" id="PTHR30619:SF1">
    <property type="entry name" value="RECOMBINATION PROTEIN 2"/>
    <property type="match status" value="1"/>
</dbReference>
<feature type="transmembrane region" description="Helical" evidence="6">
    <location>
        <begin position="257"/>
        <end position="283"/>
    </location>
</feature>
<sequence>MMRMLDEGAVEYDRVGKGDAGSTSEGAVVSRAPSIPARPSFPLTLGCALVVWAVAAALFFVTYHPGQSRIPDSLQSGVYEFELLEDARQGDFGFSALARIYHAGRSYDVRILYEGSERFMARERVTAQASFSDFSDASDMRYAQQGVVASARLDDVALAPDQGPLAILSGLRKKACAAFDSIEGKGSALLRALTAGDRLNLEEDGLYEDMKVLGLAHIVAVSGSHLSVVAVLVSALLTRLGCSKRLLSLTLCFFYAFYAVFTGLSAPVLRAAVMASVVVLSIWAKRRSHALSALGACVCVLIALHPENALSLSFFLSAASTLGVIVFSPLFSFWMEKLCSGRVRALCDAFALTFAASLPILPATVAVFSRLPLLSPLANLIAAPVFTVFLTGGLLALGLHAVAPAAGSAALAILARGADVFCAGAEAAARLSWSCIPVAGDMLAVGFVVACVAGFLWARWPDPSAKALRLGLCFVLAGGVAYLAVVPYAAKDEVVMLDVGQGDAFLIRSEGASLLVDTGNQEQKLLSALARHGVSSLDGVAISHHDDDHCGCLGVLSANIVGDVLLSSETFVCGCDDCVQLLSAARDAVGDGRVRSVSVGDTVRVGKFTCTVVWPYSFEEEGGNADSLCLLVSFDAQADGSPESSVLLTGDAEAAQVRSMMDEARIGAVEVFKAGHHGSKAGVDEGFAERTGAQVVLISAGKGNRYGHPSKEALSEFEESGARVFRTDTQGDVTCRFEGDRVSVFAQKP</sequence>
<dbReference type="InterPro" id="IPR004797">
    <property type="entry name" value="Competence_ComEC/Rec2"/>
</dbReference>
<dbReference type="Gene3D" id="3.60.15.10">
    <property type="entry name" value="Ribonuclease Z/Hydroxyacylglutathione hydrolase-like"/>
    <property type="match status" value="1"/>
</dbReference>
<dbReference type="PANTHER" id="PTHR30619">
    <property type="entry name" value="DNA INTERNALIZATION/COMPETENCE PROTEIN COMEC/REC2"/>
    <property type="match status" value="1"/>
</dbReference>
<keyword evidence="2" id="KW-1003">Cell membrane</keyword>
<dbReference type="SUPFAM" id="SSF56281">
    <property type="entry name" value="Metallo-hydrolase/oxidoreductase"/>
    <property type="match status" value="1"/>
</dbReference>
<dbReference type="eggNOG" id="COG2333">
    <property type="taxonomic scope" value="Bacteria"/>
</dbReference>
<organism evidence="8 9">
    <name type="scientific">Slackia piriformis YIT 12062</name>
    <dbReference type="NCBI Taxonomy" id="742818"/>
    <lineage>
        <taxon>Bacteria</taxon>
        <taxon>Bacillati</taxon>
        <taxon>Actinomycetota</taxon>
        <taxon>Coriobacteriia</taxon>
        <taxon>Eggerthellales</taxon>
        <taxon>Eggerthellaceae</taxon>
        <taxon>Slackia</taxon>
    </lineage>
</organism>
<protein>
    <recommendedName>
        <fullName evidence="7">Metallo-beta-lactamase domain-containing protein</fullName>
    </recommendedName>
</protein>
<feature type="transmembrane region" description="Helical" evidence="6">
    <location>
        <begin position="380"/>
        <end position="402"/>
    </location>
</feature>
<name>K0Z7T7_9ACTN</name>
<gene>
    <name evidence="8" type="ORF">HMPREF9451_00970</name>
</gene>
<feature type="transmembrane region" description="Helical" evidence="6">
    <location>
        <begin position="212"/>
        <end position="237"/>
    </location>
</feature>
<proteinExistence type="predicted"/>
<feature type="transmembrane region" description="Helical" evidence="6">
    <location>
        <begin position="346"/>
        <end position="368"/>
    </location>
</feature>
<dbReference type="eggNOG" id="COG0658">
    <property type="taxonomic scope" value="Bacteria"/>
</dbReference>
<evidence type="ECO:0000256" key="3">
    <source>
        <dbReference type="ARBA" id="ARBA00022692"/>
    </source>
</evidence>